<gene>
    <name evidence="1" type="ORF">GSLYS_00011187001</name>
</gene>
<dbReference type="InterPro" id="IPR052654">
    <property type="entry name" value="CS_Sulfotransferase"/>
</dbReference>
<comment type="caution">
    <text evidence="1">The sequence shown here is derived from an EMBL/GenBank/DDBJ whole genome shotgun (WGS) entry which is preliminary data.</text>
</comment>
<protein>
    <recommendedName>
        <fullName evidence="3">Sulfotransferase domain-containing protein</fullName>
    </recommendedName>
</protein>
<evidence type="ECO:0000313" key="1">
    <source>
        <dbReference type="EMBL" id="CAL1537274.1"/>
    </source>
</evidence>
<dbReference type="SUPFAM" id="SSF52540">
    <property type="entry name" value="P-loop containing nucleoside triphosphate hydrolases"/>
    <property type="match status" value="1"/>
</dbReference>
<dbReference type="PANTHER" id="PTHR15723">
    <property type="entry name" value="CARBOHYDRATE SULFOTRANSFERASE 15"/>
    <property type="match status" value="1"/>
</dbReference>
<dbReference type="InterPro" id="IPR027417">
    <property type="entry name" value="P-loop_NTPase"/>
</dbReference>
<evidence type="ECO:0000313" key="2">
    <source>
        <dbReference type="Proteomes" id="UP001497497"/>
    </source>
</evidence>
<dbReference type="EMBL" id="CAXITT010000257">
    <property type="protein sequence ID" value="CAL1537274.1"/>
    <property type="molecule type" value="Genomic_DNA"/>
</dbReference>
<reference evidence="1 2" key="1">
    <citation type="submission" date="2024-04" db="EMBL/GenBank/DDBJ databases">
        <authorList>
            <consortium name="Genoscope - CEA"/>
            <person name="William W."/>
        </authorList>
    </citation>
    <scope>NUCLEOTIDE SEQUENCE [LARGE SCALE GENOMIC DNA]</scope>
</reference>
<accession>A0AAV2HUX5</accession>
<sequence length="189" mass="22360">MYLEYFKNPCYEASSWHPSFPSKIQCLPYFHVLGSDKCGTTVFHARLTSHPLILKNDGGLGKETYYWSWLRYGIYSSYEGCGSYARRSQTFCSRWIKWLSLIISKIGDATPMDFWDFRGWQLDPQNEGLPEPRFLTPHAMRHLYKDPRFFLLFRNPIDRLYSDYVFLGYGFTAHKFARDVPIAIDMMRD</sequence>
<dbReference type="GO" id="GO:0019319">
    <property type="term" value="P:hexose biosynthetic process"/>
    <property type="evidence" value="ECO:0007669"/>
    <property type="project" value="TreeGrafter"/>
</dbReference>
<dbReference type="AlphaFoldDB" id="A0AAV2HUX5"/>
<name>A0AAV2HUX5_LYMST</name>
<dbReference type="GO" id="GO:0050659">
    <property type="term" value="F:N-acetylgalactosamine 4-sulfate 6-O-sulfotransferase activity"/>
    <property type="evidence" value="ECO:0007669"/>
    <property type="project" value="TreeGrafter"/>
</dbReference>
<evidence type="ECO:0008006" key="3">
    <source>
        <dbReference type="Google" id="ProtNLM"/>
    </source>
</evidence>
<dbReference type="Proteomes" id="UP001497497">
    <property type="component" value="Unassembled WGS sequence"/>
</dbReference>
<dbReference type="Gene3D" id="3.40.50.300">
    <property type="entry name" value="P-loop containing nucleotide triphosphate hydrolases"/>
    <property type="match status" value="1"/>
</dbReference>
<organism evidence="1 2">
    <name type="scientific">Lymnaea stagnalis</name>
    <name type="common">Great pond snail</name>
    <name type="synonym">Helix stagnalis</name>
    <dbReference type="NCBI Taxonomy" id="6523"/>
    <lineage>
        <taxon>Eukaryota</taxon>
        <taxon>Metazoa</taxon>
        <taxon>Spiralia</taxon>
        <taxon>Lophotrochozoa</taxon>
        <taxon>Mollusca</taxon>
        <taxon>Gastropoda</taxon>
        <taxon>Heterobranchia</taxon>
        <taxon>Euthyneura</taxon>
        <taxon>Panpulmonata</taxon>
        <taxon>Hygrophila</taxon>
        <taxon>Lymnaeoidea</taxon>
        <taxon>Lymnaeidae</taxon>
        <taxon>Lymnaea</taxon>
    </lineage>
</organism>
<keyword evidence="2" id="KW-1185">Reference proteome</keyword>
<proteinExistence type="predicted"/>
<dbReference type="PANTHER" id="PTHR15723:SF0">
    <property type="entry name" value="CARBOHYDRATE SULFOTRANSFERASE 15"/>
    <property type="match status" value="1"/>
</dbReference>